<feature type="coiled-coil region" evidence="1">
    <location>
        <begin position="21"/>
        <end position="55"/>
    </location>
</feature>
<dbReference type="STRING" id="349215.A11S_1818"/>
<evidence type="ECO:0000256" key="2">
    <source>
        <dbReference type="SAM" id="MobiDB-lite"/>
    </source>
</evidence>
<sequence length="161" mass="17311">MRIRLSSIVSLGLAGMAGFMLFQTSQNVQQAEHQLRGLNAQLTKEGEALRVLEAEWDYLNRPDRLEELARQHLKMGPIDPKLLVRDGGALPDHVEPVIPARKPDVALRRAVLNSSSSGAGSPPPVAAHDSVTSPATSSPSSENFDTLINRLTDTEPSGGTP</sequence>
<dbReference type="OrthoDB" id="7165680at2"/>
<keyword evidence="1" id="KW-0175">Coiled coil</keyword>
<dbReference type="RefSeq" id="WP_015468148.1">
    <property type="nucleotide sequence ID" value="NC_020812.1"/>
</dbReference>
<proteinExistence type="predicted"/>
<evidence type="ECO:0000313" key="5">
    <source>
        <dbReference type="Proteomes" id="UP000011932"/>
    </source>
</evidence>
<gene>
    <name evidence="4" type="ORF">A11S_1818</name>
</gene>
<accession>M4VJF8</accession>
<keyword evidence="3" id="KW-0732">Signal</keyword>
<reference evidence="4 5" key="1">
    <citation type="journal article" date="2013" name="ISME J.">
        <title>By their genes ye shall know them: genomic signatures of predatory bacteria.</title>
        <authorList>
            <person name="Pasternak Z."/>
            <person name="Pietrokovski S."/>
            <person name="Rotem O."/>
            <person name="Gophna U."/>
            <person name="Lurie-Weinberger M.N."/>
            <person name="Jurkevitch E."/>
        </authorList>
    </citation>
    <scope>NUCLEOTIDE SEQUENCE [LARGE SCALE GENOMIC DNA]</scope>
    <source>
        <strain evidence="4">EPB</strain>
    </source>
</reference>
<dbReference type="EMBL" id="CP003538">
    <property type="protein sequence ID" value="AGH98620.1"/>
    <property type="molecule type" value="Genomic_DNA"/>
</dbReference>
<evidence type="ECO:0000256" key="3">
    <source>
        <dbReference type="SAM" id="SignalP"/>
    </source>
</evidence>
<dbReference type="AlphaFoldDB" id="M4VJF8"/>
<protein>
    <submittedName>
        <fullName evidence="4">Periplasmic protein TonB</fullName>
    </submittedName>
</protein>
<feature type="region of interest" description="Disordered" evidence="2">
    <location>
        <begin position="113"/>
        <end position="161"/>
    </location>
</feature>
<dbReference type="Proteomes" id="UP000011932">
    <property type="component" value="Chromosome"/>
</dbReference>
<dbReference type="HOGENOM" id="CLU_1633490_0_0_5"/>
<name>M4VJF8_9BACT</name>
<evidence type="ECO:0000256" key="1">
    <source>
        <dbReference type="SAM" id="Coils"/>
    </source>
</evidence>
<dbReference type="KEGG" id="man:A11S_1818"/>
<feature type="compositionally biased region" description="Polar residues" evidence="2">
    <location>
        <begin position="142"/>
        <end position="161"/>
    </location>
</feature>
<organism evidence="4 5">
    <name type="scientific">Micavibrio aeruginosavorus EPB</name>
    <dbReference type="NCBI Taxonomy" id="349215"/>
    <lineage>
        <taxon>Bacteria</taxon>
        <taxon>Pseudomonadati</taxon>
        <taxon>Bdellovibrionota</taxon>
        <taxon>Bdellovibrionia</taxon>
        <taxon>Bdellovibrionales</taxon>
        <taxon>Pseudobdellovibrionaceae</taxon>
        <taxon>Micavibrio</taxon>
    </lineage>
</organism>
<feature type="compositionally biased region" description="Low complexity" evidence="2">
    <location>
        <begin position="114"/>
        <end position="141"/>
    </location>
</feature>
<feature type="chain" id="PRO_5004060345" evidence="3">
    <location>
        <begin position="23"/>
        <end position="161"/>
    </location>
</feature>
<feature type="signal peptide" evidence="3">
    <location>
        <begin position="1"/>
        <end position="22"/>
    </location>
</feature>
<evidence type="ECO:0000313" key="4">
    <source>
        <dbReference type="EMBL" id="AGH98620.1"/>
    </source>
</evidence>